<feature type="compositionally biased region" description="Polar residues" evidence="1">
    <location>
        <begin position="575"/>
        <end position="594"/>
    </location>
</feature>
<sequence length="767" mass="80853">MGRPPAYIFIVRHGNRLDAADKLWHLSSPTPFDPPLTYGGWAQSRTIGQRIGNILRENDPAEPRSVPNSPAVASAPNSPAISGDAPPPAKKRRYNVVIHSSPFLRCIQTSIAIAAGLATDPRPLESSPSSPEPLSPLPQQLAVQNTTAVSSDITHPKETTPKIKKTLMRLDAFLGEWLSPGYFELITPPPSSHLMVARAKADLLRREDYSSFKYTPGHTYSHSTSQLWGGGAPLSLWASRLDENEDASTFSPRPVSPTIQNLAADSLSLPKNGGPPSPRWSGGRGGAGNGTRPNPGGYVAPVPQFALSSKTQAPVDYVAHARDACVELDYQWDSMRAPLDWGDGGEFGEEWPAMHRRFRKGLQHLVDWYTTSDDPTEPVTKLVHFKAPSSPTGGQSMDCAIEDDSMTVDSDDDDYIEESVVILVSHGAGCNALIGAITQHPVLMDVGLSSLTAAARKPGMDTAPTQVSRSAGKAGSRGGSAMGTDLLHNANGVVPLNQYYDMKLFASTEHLRSSNSSPSVSRSGSIAGVLGGTRARHSNSLSSALSGVGFGENSFAAHRSISAGSSYGTGRRPSGTATRPTWMSTITTTPRSSGSCGGITVGSGATSFSSPVTSSPLSRATRPSIGLWSPASVKSYDNDGAMDEDMEILLSFGPESVSEQQGGVKEEKKEQQKLSVPATVANGQTEKCAASLSTAVTTQNGGNIKNGASNGKQLEASASSMADFSSLGPAAIGGLWSTQPKSAVDLEPVHGMASTKRRWAGSQLSLL</sequence>
<evidence type="ECO:0000313" key="3">
    <source>
        <dbReference type="Proteomes" id="UP000007796"/>
    </source>
</evidence>
<dbReference type="CDD" id="cd07040">
    <property type="entry name" value="HP"/>
    <property type="match status" value="1"/>
</dbReference>
<dbReference type="AlphaFoldDB" id="F0X861"/>
<name>F0X861_GROCL</name>
<dbReference type="Gene3D" id="3.40.50.1240">
    <property type="entry name" value="Phosphoglycerate mutase-like"/>
    <property type="match status" value="1"/>
</dbReference>
<keyword evidence="3" id="KW-1185">Reference proteome</keyword>
<feature type="region of interest" description="Disordered" evidence="1">
    <location>
        <begin position="563"/>
        <end position="596"/>
    </location>
</feature>
<dbReference type="OrthoDB" id="3898179at2759"/>
<gene>
    <name evidence="2" type="ORF">CMQ_3929</name>
</gene>
<dbReference type="PANTHER" id="PTHR16469">
    <property type="entry name" value="UBIQUITIN-ASSOCIATED AND SH3 DOMAIN-CONTAINING BA-RELATED"/>
    <property type="match status" value="1"/>
</dbReference>
<protein>
    <submittedName>
        <fullName evidence="2">Phosphoglycerate mutase family protein</fullName>
    </submittedName>
</protein>
<proteinExistence type="predicted"/>
<dbReference type="InParanoid" id="F0X861"/>
<feature type="region of interest" description="Disordered" evidence="1">
    <location>
        <begin position="265"/>
        <end position="296"/>
    </location>
</feature>
<evidence type="ECO:0000313" key="2">
    <source>
        <dbReference type="EMBL" id="EFX05860.1"/>
    </source>
</evidence>
<dbReference type="PANTHER" id="PTHR16469:SF27">
    <property type="entry name" value="UBIQUITIN-ASSOCIATED AND SH3 DOMAIN-CONTAINING BA-RELATED"/>
    <property type="match status" value="1"/>
</dbReference>
<feature type="region of interest" description="Disordered" evidence="1">
    <location>
        <begin position="459"/>
        <end position="479"/>
    </location>
</feature>
<dbReference type="STRING" id="655863.F0X861"/>
<feature type="region of interest" description="Disordered" evidence="1">
    <location>
        <begin position="57"/>
        <end position="89"/>
    </location>
</feature>
<dbReference type="RefSeq" id="XP_014175342.1">
    <property type="nucleotide sequence ID" value="XM_014319867.1"/>
</dbReference>
<reference evidence="2 3" key="1">
    <citation type="journal article" date="2011" name="Proc. Natl. Acad. Sci. U.S.A.">
        <title>Genome and transcriptome analyses of the mountain pine beetle-fungal symbiont Grosmannia clavigera, a lodgepole pine pathogen.</title>
        <authorList>
            <person name="DiGuistini S."/>
            <person name="Wang Y."/>
            <person name="Liao N.Y."/>
            <person name="Taylor G."/>
            <person name="Tanguay P."/>
            <person name="Feau N."/>
            <person name="Henrissat B."/>
            <person name="Chan S.K."/>
            <person name="Hesse-Orce U."/>
            <person name="Alamouti S.M."/>
            <person name="Tsui C.K.M."/>
            <person name="Docking R.T."/>
            <person name="Levasseur A."/>
            <person name="Haridas S."/>
            <person name="Robertson G."/>
            <person name="Birol I."/>
            <person name="Holt R.A."/>
            <person name="Marra M.A."/>
            <person name="Hamelin R.C."/>
            <person name="Hirst M."/>
            <person name="Jones S.J.M."/>
            <person name="Bohlmann J."/>
            <person name="Breuil C."/>
        </authorList>
    </citation>
    <scope>NUCLEOTIDE SEQUENCE [LARGE SCALE GENOMIC DNA]</scope>
    <source>
        <strain evidence="3">kw1407 / UAMH 11150</strain>
    </source>
</reference>
<dbReference type="eggNOG" id="KOG3734">
    <property type="taxonomic scope" value="Eukaryota"/>
</dbReference>
<dbReference type="Proteomes" id="UP000007796">
    <property type="component" value="Unassembled WGS sequence"/>
</dbReference>
<dbReference type="HOGENOM" id="CLU_018502_0_0_1"/>
<organism evidence="3">
    <name type="scientific">Grosmannia clavigera (strain kw1407 / UAMH 11150)</name>
    <name type="common">Blue stain fungus</name>
    <name type="synonym">Graphiocladiella clavigera</name>
    <dbReference type="NCBI Taxonomy" id="655863"/>
    <lineage>
        <taxon>Eukaryota</taxon>
        <taxon>Fungi</taxon>
        <taxon>Dikarya</taxon>
        <taxon>Ascomycota</taxon>
        <taxon>Pezizomycotina</taxon>
        <taxon>Sordariomycetes</taxon>
        <taxon>Sordariomycetidae</taxon>
        <taxon>Ophiostomatales</taxon>
        <taxon>Ophiostomataceae</taxon>
        <taxon>Leptographium</taxon>
    </lineage>
</organism>
<evidence type="ECO:0000256" key="1">
    <source>
        <dbReference type="SAM" id="MobiDB-lite"/>
    </source>
</evidence>
<dbReference type="InterPro" id="IPR013078">
    <property type="entry name" value="His_Pase_superF_clade-1"/>
</dbReference>
<dbReference type="SMART" id="SM00855">
    <property type="entry name" value="PGAM"/>
    <property type="match status" value="1"/>
</dbReference>
<dbReference type="EMBL" id="GL629735">
    <property type="protein sequence ID" value="EFX05860.1"/>
    <property type="molecule type" value="Genomic_DNA"/>
</dbReference>
<dbReference type="InterPro" id="IPR051710">
    <property type="entry name" value="Phosphatase_SH3-domain"/>
</dbReference>
<feature type="compositionally biased region" description="Low complexity" evidence="1">
    <location>
        <begin position="65"/>
        <end position="80"/>
    </location>
</feature>
<accession>F0X861</accession>
<dbReference type="GeneID" id="25977083"/>
<dbReference type="SUPFAM" id="SSF53254">
    <property type="entry name" value="Phosphoglycerate mutase-like"/>
    <property type="match status" value="1"/>
</dbReference>
<dbReference type="InterPro" id="IPR029033">
    <property type="entry name" value="His_PPase_superfam"/>
</dbReference>